<accession>A0A096AL69</accession>
<name>A0A096AL69_9FIRM</name>
<evidence type="ECO:0008006" key="3">
    <source>
        <dbReference type="Google" id="ProtNLM"/>
    </source>
</evidence>
<reference evidence="1 2" key="1">
    <citation type="submission" date="2014-07" db="EMBL/GenBank/DDBJ databases">
        <authorList>
            <person name="McCorrison J."/>
            <person name="Sanka R."/>
            <person name="Torralba M."/>
            <person name="Gillis M."/>
            <person name="Haft D.H."/>
            <person name="Methe B."/>
            <person name="Sutton G."/>
            <person name="Nelson K.E."/>
        </authorList>
    </citation>
    <scope>NUCLEOTIDE SEQUENCE [LARGE SCALE GENOMIC DNA]</scope>
    <source>
        <strain evidence="1 2">DNF00314</strain>
    </source>
</reference>
<dbReference type="EMBL" id="JRNT01000008">
    <property type="protein sequence ID" value="KGF47575.1"/>
    <property type="molecule type" value="Genomic_DNA"/>
</dbReference>
<keyword evidence="2" id="KW-1185">Reference proteome</keyword>
<evidence type="ECO:0000313" key="2">
    <source>
        <dbReference type="Proteomes" id="UP000029628"/>
    </source>
</evidence>
<organism evidence="1 2">
    <name type="scientific">Veillonella montpellierensis DNF00314</name>
    <dbReference type="NCBI Taxonomy" id="1401067"/>
    <lineage>
        <taxon>Bacteria</taxon>
        <taxon>Bacillati</taxon>
        <taxon>Bacillota</taxon>
        <taxon>Negativicutes</taxon>
        <taxon>Veillonellales</taxon>
        <taxon>Veillonellaceae</taxon>
        <taxon>Veillonella</taxon>
    </lineage>
</organism>
<dbReference type="SUPFAM" id="SSF46785">
    <property type="entry name" value="Winged helix' DNA-binding domain"/>
    <property type="match status" value="1"/>
</dbReference>
<comment type="caution">
    <text evidence="1">The sequence shown here is derived from an EMBL/GenBank/DDBJ whole genome shotgun (WGS) entry which is preliminary data.</text>
</comment>
<dbReference type="RefSeq" id="WP_038152119.1">
    <property type="nucleotide sequence ID" value="NZ_JRNT01000008.1"/>
</dbReference>
<gene>
    <name evidence="1" type="ORF">HMPREF0872_04060</name>
</gene>
<dbReference type="InterPro" id="IPR036390">
    <property type="entry name" value="WH_DNA-bd_sf"/>
</dbReference>
<dbReference type="Proteomes" id="UP000029628">
    <property type="component" value="Unassembled WGS sequence"/>
</dbReference>
<proteinExistence type="predicted"/>
<evidence type="ECO:0000313" key="1">
    <source>
        <dbReference type="EMBL" id="KGF47575.1"/>
    </source>
</evidence>
<protein>
    <recommendedName>
        <fullName evidence="3">MarR family transcriptional regulator</fullName>
    </recommendedName>
</protein>
<sequence>MRCITVDLDIAKRFNLSCALVYSVLQELTKTGVLIDGFQYVRTSASEIADIIDYISRPQVTRSLITLRENGVIGRLELGKLRNRYLYGVKKNEE</sequence>
<dbReference type="AlphaFoldDB" id="A0A096AL69"/>